<dbReference type="PANTHER" id="PTHR36766:SF30">
    <property type="entry name" value="TIR-NBS TYPE DISEASE RESISTANCE PROTEIN-RELATED"/>
    <property type="match status" value="1"/>
</dbReference>
<accession>A0A0E0DQN9</accession>
<feature type="domain" description="NB-ARC" evidence="2">
    <location>
        <begin position="55"/>
        <end position="222"/>
    </location>
</feature>
<dbReference type="HOGENOM" id="CLU_000837_8_8_1"/>
<dbReference type="Gramene" id="OMERI05G12350.1">
    <property type="protein sequence ID" value="OMERI05G12350.1"/>
    <property type="gene ID" value="OMERI05G12350"/>
</dbReference>
<sequence length="898" mass="100938">MANSNASLAWPPTWDNGDYDEPREVLRRVADVERIVQILQGCDGQEADDEELLVQGSFVLPLVGPPGIGKTTLAKLVFQHPWAASAFDVRCWVDWPRGHYFSEPRELPVQLARWLRAIAEDKSASWCVKMKKASHRRDPELSRNWLPSLKFLVVIDDAWDVAGDEQLAQFVDAFRGARPGTRVVVTTRNLGDGEMTEPIIGGSLEPYVVPRLPTEEAWELFARGSLLLPAAAPAVPDHDRLQLALAAVAKEILLLCGGIPFLISHFDDVLRGEERAPGTWQRVLDEFETVCNRCEAFFAWNNHIFNALPPQFQSCVLHGAPFPRSHTFDPEELINLWVAEDNLTPQSRYNLMSGAPDSFGAVLDEWFYPIHKPPLPLVDGSNSNHRSGVLAARYKMRPHLHLALQRIPYWTATIIPESRWINPSVREVYLLVDSKASTFPDALIKHLHLEKLVLLPEEDMLTSADQRCEIRRLPKRLCSRTKLLVLDCRATRIKELPSEFGMLQYLRYLNLSRTDLVALPESISNLVHLKYLSLSRTSISAVPEFLGMLASLEVLDLSHCEELVEIHTGALGRLVRLEILYLQGCYCLPGLPLDISSMTTLVHLNTQQCSSLTQMPMGMSQLANLEVLSGFVPNQSLKALEILSYTGSKLPQWLTARQQQHNGLNSLVRIKLFNLTACQALPPLGQLTHLKITEISGMDSIIYIDDSFYGVHGTFPSLEELVFSHMCNLAAWPHFQRKGMFPRLTELTIIQCPRFALMCMELKHVRKVSLLMSNRLLRRGGLQGVARSTRDVSISLSRELSASDGCEALQELGCIERLEISACHELAALPEGMRYLVSLRALRVANCARLQSLPQWLSSFPSLVSLHVVDCPALKSLPEGLRKRPNMQVRVERCPESH</sequence>
<feature type="domain" description="Disease resistance R13L4/SHOC-2-like LRR" evidence="3">
    <location>
        <begin position="475"/>
        <end position="750"/>
    </location>
</feature>
<dbReference type="InterPro" id="IPR027417">
    <property type="entry name" value="P-loop_NTPase"/>
</dbReference>
<dbReference type="SUPFAM" id="SSF52540">
    <property type="entry name" value="P-loop containing nucleoside triphosphate hydrolases"/>
    <property type="match status" value="1"/>
</dbReference>
<reference evidence="4" key="2">
    <citation type="submission" date="2018-05" db="EMBL/GenBank/DDBJ databases">
        <title>OmerRS3 (Oryza meridionalis Reference Sequence Version 3).</title>
        <authorList>
            <person name="Zhang J."/>
            <person name="Kudrna D."/>
            <person name="Lee S."/>
            <person name="Talag J."/>
            <person name="Welchert J."/>
            <person name="Wing R.A."/>
        </authorList>
    </citation>
    <scope>NUCLEOTIDE SEQUENCE [LARGE SCALE GENOMIC DNA]</scope>
    <source>
        <strain evidence="4">cv. OR44</strain>
    </source>
</reference>
<dbReference type="SUPFAM" id="SSF52058">
    <property type="entry name" value="L domain-like"/>
    <property type="match status" value="2"/>
</dbReference>
<dbReference type="AlphaFoldDB" id="A0A0E0DQN9"/>
<name>A0A0E0DQN9_9ORYZ</name>
<dbReference type="PANTHER" id="PTHR36766">
    <property type="entry name" value="PLANT BROAD-SPECTRUM MILDEW RESISTANCE PROTEIN RPW8"/>
    <property type="match status" value="1"/>
</dbReference>
<dbReference type="eggNOG" id="KOG4658">
    <property type="taxonomic scope" value="Eukaryota"/>
</dbReference>
<dbReference type="Pfam" id="PF00931">
    <property type="entry name" value="NB-ARC"/>
    <property type="match status" value="1"/>
</dbReference>
<dbReference type="GO" id="GO:0043531">
    <property type="term" value="F:ADP binding"/>
    <property type="evidence" value="ECO:0007669"/>
    <property type="project" value="InterPro"/>
</dbReference>
<dbReference type="InterPro" id="IPR032675">
    <property type="entry name" value="LRR_dom_sf"/>
</dbReference>
<protein>
    <submittedName>
        <fullName evidence="4">Uncharacterized protein</fullName>
    </submittedName>
</protein>
<dbReference type="Proteomes" id="UP000008021">
    <property type="component" value="Chromosome 5"/>
</dbReference>
<dbReference type="GO" id="GO:0006952">
    <property type="term" value="P:defense response"/>
    <property type="evidence" value="ECO:0007669"/>
    <property type="project" value="UniProtKB-KW"/>
</dbReference>
<keyword evidence="1" id="KW-0677">Repeat</keyword>
<evidence type="ECO:0000259" key="3">
    <source>
        <dbReference type="Pfam" id="PF23598"/>
    </source>
</evidence>
<reference evidence="4" key="1">
    <citation type="submission" date="2015-04" db="UniProtKB">
        <authorList>
            <consortium name="EnsemblPlants"/>
        </authorList>
    </citation>
    <scope>IDENTIFICATION</scope>
</reference>
<dbReference type="STRING" id="40149.A0A0E0DQN9"/>
<evidence type="ECO:0000256" key="1">
    <source>
        <dbReference type="ARBA" id="ARBA00022737"/>
    </source>
</evidence>
<dbReference type="EnsemblPlants" id="OMERI05G12350.1">
    <property type="protein sequence ID" value="OMERI05G12350.1"/>
    <property type="gene ID" value="OMERI05G12350"/>
</dbReference>
<evidence type="ECO:0000313" key="5">
    <source>
        <dbReference type="Proteomes" id="UP000008021"/>
    </source>
</evidence>
<keyword evidence="5" id="KW-1185">Reference proteome</keyword>
<dbReference type="InterPro" id="IPR055414">
    <property type="entry name" value="LRR_R13L4/SHOC2-like"/>
</dbReference>
<dbReference type="InterPro" id="IPR002182">
    <property type="entry name" value="NB-ARC"/>
</dbReference>
<dbReference type="Gene3D" id="3.80.10.10">
    <property type="entry name" value="Ribonuclease Inhibitor"/>
    <property type="match status" value="3"/>
</dbReference>
<dbReference type="Pfam" id="PF23598">
    <property type="entry name" value="LRR_14"/>
    <property type="match status" value="1"/>
</dbReference>
<dbReference type="PRINTS" id="PR00364">
    <property type="entry name" value="DISEASERSIST"/>
</dbReference>
<evidence type="ECO:0000313" key="4">
    <source>
        <dbReference type="EnsemblPlants" id="OMERI05G12350.1"/>
    </source>
</evidence>
<dbReference type="Gene3D" id="3.40.50.300">
    <property type="entry name" value="P-loop containing nucleotide triphosphate hydrolases"/>
    <property type="match status" value="1"/>
</dbReference>
<proteinExistence type="predicted"/>
<evidence type="ECO:0000259" key="2">
    <source>
        <dbReference type="Pfam" id="PF00931"/>
    </source>
</evidence>
<organism evidence="4">
    <name type="scientific">Oryza meridionalis</name>
    <dbReference type="NCBI Taxonomy" id="40149"/>
    <lineage>
        <taxon>Eukaryota</taxon>
        <taxon>Viridiplantae</taxon>
        <taxon>Streptophyta</taxon>
        <taxon>Embryophyta</taxon>
        <taxon>Tracheophyta</taxon>
        <taxon>Spermatophyta</taxon>
        <taxon>Magnoliopsida</taxon>
        <taxon>Liliopsida</taxon>
        <taxon>Poales</taxon>
        <taxon>Poaceae</taxon>
        <taxon>BOP clade</taxon>
        <taxon>Oryzoideae</taxon>
        <taxon>Oryzeae</taxon>
        <taxon>Oryzinae</taxon>
        <taxon>Oryza</taxon>
    </lineage>
</organism>